<evidence type="ECO:0000256" key="4">
    <source>
        <dbReference type="ARBA" id="ARBA00022679"/>
    </source>
</evidence>
<reference evidence="14 15" key="1">
    <citation type="journal article" date="2014" name="Nat. Commun.">
        <title>Klebsormidium flaccidum genome reveals primary factors for plant terrestrial adaptation.</title>
        <authorList>
            <person name="Hori K."/>
            <person name="Maruyama F."/>
            <person name="Fujisawa T."/>
            <person name="Togashi T."/>
            <person name="Yamamoto N."/>
            <person name="Seo M."/>
            <person name="Sato S."/>
            <person name="Yamada T."/>
            <person name="Mori H."/>
            <person name="Tajima N."/>
            <person name="Moriyama T."/>
            <person name="Ikeuchi M."/>
            <person name="Watanabe M."/>
            <person name="Wada H."/>
            <person name="Kobayashi K."/>
            <person name="Saito M."/>
            <person name="Masuda T."/>
            <person name="Sasaki-Sekimoto Y."/>
            <person name="Mashiguchi K."/>
            <person name="Awai K."/>
            <person name="Shimojima M."/>
            <person name="Masuda S."/>
            <person name="Iwai M."/>
            <person name="Nobusawa T."/>
            <person name="Narise T."/>
            <person name="Kondo S."/>
            <person name="Saito H."/>
            <person name="Sato R."/>
            <person name="Murakawa M."/>
            <person name="Ihara Y."/>
            <person name="Oshima-Yamada Y."/>
            <person name="Ohtaka K."/>
            <person name="Satoh M."/>
            <person name="Sonobe K."/>
            <person name="Ishii M."/>
            <person name="Ohtani R."/>
            <person name="Kanamori-Sato M."/>
            <person name="Honoki R."/>
            <person name="Miyazaki D."/>
            <person name="Mochizuki H."/>
            <person name="Umetsu J."/>
            <person name="Higashi K."/>
            <person name="Shibata D."/>
            <person name="Kamiya Y."/>
            <person name="Sato N."/>
            <person name="Nakamura Y."/>
            <person name="Tabata S."/>
            <person name="Ida S."/>
            <person name="Kurokawa K."/>
            <person name="Ohta H."/>
        </authorList>
    </citation>
    <scope>NUCLEOTIDE SEQUENCE [LARGE SCALE GENOMIC DNA]</scope>
    <source>
        <strain evidence="14 15">NIES-2285</strain>
    </source>
</reference>
<dbReference type="EMBL" id="DF237661">
    <property type="protein sequence ID" value="GAQ91010.1"/>
    <property type="molecule type" value="Genomic_DNA"/>
</dbReference>
<keyword evidence="4" id="KW-0808">Transferase</keyword>
<dbReference type="Proteomes" id="UP000054558">
    <property type="component" value="Unassembled WGS sequence"/>
</dbReference>
<feature type="domain" description="mRNA capping enzyme adenylation" evidence="12">
    <location>
        <begin position="232"/>
        <end position="408"/>
    </location>
</feature>
<dbReference type="InterPro" id="IPR012340">
    <property type="entry name" value="NA-bd_OB-fold"/>
</dbReference>
<evidence type="ECO:0000256" key="6">
    <source>
        <dbReference type="ARBA" id="ARBA00022741"/>
    </source>
</evidence>
<dbReference type="GO" id="GO:0005524">
    <property type="term" value="F:ATP binding"/>
    <property type="evidence" value="ECO:0007669"/>
    <property type="project" value="InterPro"/>
</dbReference>
<protein>
    <recommendedName>
        <fullName evidence="2">mRNA guanylyltransferase</fullName>
        <ecNumber evidence="2">2.7.7.50</ecNumber>
    </recommendedName>
</protein>
<dbReference type="InterPro" id="IPR013846">
    <property type="entry name" value="mRNA_cap_enzyme_C"/>
</dbReference>
<dbReference type="STRING" id="105231.A0A1Y1IJG4"/>
<evidence type="ECO:0000313" key="14">
    <source>
        <dbReference type="EMBL" id="GAQ91010.1"/>
    </source>
</evidence>
<evidence type="ECO:0000256" key="9">
    <source>
        <dbReference type="ARBA" id="ARBA00023242"/>
    </source>
</evidence>
<evidence type="ECO:0000256" key="10">
    <source>
        <dbReference type="ARBA" id="ARBA00044624"/>
    </source>
</evidence>
<dbReference type="OrthoDB" id="200924at2759"/>
<dbReference type="PANTHER" id="PTHR10367">
    <property type="entry name" value="MRNA-CAPPING ENZYME"/>
    <property type="match status" value="1"/>
</dbReference>
<dbReference type="GO" id="GO:0005525">
    <property type="term" value="F:GTP binding"/>
    <property type="evidence" value="ECO:0007669"/>
    <property type="project" value="UniProtKB-KW"/>
</dbReference>
<dbReference type="Pfam" id="PF01331">
    <property type="entry name" value="mRNA_cap_enzyme"/>
    <property type="match status" value="1"/>
</dbReference>
<keyword evidence="15" id="KW-1185">Reference proteome</keyword>
<accession>A0A1Y1IJG4</accession>
<evidence type="ECO:0000256" key="3">
    <source>
        <dbReference type="ARBA" id="ARBA00022664"/>
    </source>
</evidence>
<evidence type="ECO:0000256" key="8">
    <source>
        <dbReference type="ARBA" id="ARBA00023134"/>
    </source>
</evidence>
<dbReference type="Gene3D" id="2.40.50.140">
    <property type="entry name" value="Nucleic acid-binding proteins"/>
    <property type="match status" value="1"/>
</dbReference>
<comment type="subcellular location">
    <subcellularLocation>
        <location evidence="1">Nucleus</location>
    </subcellularLocation>
</comment>
<evidence type="ECO:0000313" key="15">
    <source>
        <dbReference type="Proteomes" id="UP000054558"/>
    </source>
</evidence>
<dbReference type="PANTHER" id="PTHR10367:SF17">
    <property type="entry name" value="MRNA-CAPPING ENZYME"/>
    <property type="match status" value="1"/>
</dbReference>
<evidence type="ECO:0000256" key="1">
    <source>
        <dbReference type="ARBA" id="ARBA00004123"/>
    </source>
</evidence>
<name>A0A1Y1IJG4_KLENI</name>
<dbReference type="AlphaFoldDB" id="A0A1Y1IJG4"/>
<feature type="domain" description="mRNA capping enzyme C-terminal" evidence="13">
    <location>
        <begin position="437"/>
        <end position="511"/>
    </location>
</feature>
<keyword evidence="5" id="KW-0548">Nucleotidyltransferase</keyword>
<dbReference type="InterPro" id="IPR051029">
    <property type="entry name" value="mRNA_Capping_Enz/RNA_Phosphat"/>
</dbReference>
<evidence type="ECO:0000256" key="5">
    <source>
        <dbReference type="ARBA" id="ARBA00022695"/>
    </source>
</evidence>
<comment type="catalytic activity">
    <reaction evidence="10">
        <text>a 5'-end diphospho-ribonucleoside in mRNA + GTP + H(+) = a 5'-end (5'-triphosphoguanosine)-ribonucleoside in mRNA + diphosphate</text>
        <dbReference type="Rhea" id="RHEA:67012"/>
        <dbReference type="Rhea" id="RHEA-COMP:17165"/>
        <dbReference type="Rhea" id="RHEA-COMP:17166"/>
        <dbReference type="ChEBI" id="CHEBI:15378"/>
        <dbReference type="ChEBI" id="CHEBI:33019"/>
        <dbReference type="ChEBI" id="CHEBI:37565"/>
        <dbReference type="ChEBI" id="CHEBI:167616"/>
        <dbReference type="ChEBI" id="CHEBI:167617"/>
        <dbReference type="EC" id="2.7.7.50"/>
    </reaction>
    <physiologicalReaction direction="left-to-right" evidence="10">
        <dbReference type="Rhea" id="RHEA:67013"/>
    </physiologicalReaction>
</comment>
<dbReference type="Gene3D" id="3.30.470.30">
    <property type="entry name" value="DNA ligase/mRNA capping enzyme"/>
    <property type="match status" value="1"/>
</dbReference>
<organism evidence="14 15">
    <name type="scientific">Klebsormidium nitens</name>
    <name type="common">Green alga</name>
    <name type="synonym">Ulothrix nitens</name>
    <dbReference type="NCBI Taxonomy" id="105231"/>
    <lineage>
        <taxon>Eukaryota</taxon>
        <taxon>Viridiplantae</taxon>
        <taxon>Streptophyta</taxon>
        <taxon>Klebsormidiophyceae</taxon>
        <taxon>Klebsormidiales</taxon>
        <taxon>Klebsormidiaceae</taxon>
        <taxon>Klebsormidium</taxon>
    </lineage>
</organism>
<evidence type="ECO:0000259" key="13">
    <source>
        <dbReference type="Pfam" id="PF03919"/>
    </source>
</evidence>
<sequence>MADLEGDSEVICFGRLPHDKLVLLARHVLSQEGLVASDREVDEACRAAEGDARSMLNVLQSGLKGSTDKAESMLESACHLLYPDKPVSTGVLFKATSEDVLGTTSAYFENYLDTPELAPDGAQLLSAADMVEARLFQRQDWDLLPYVGLIGCASALSRPVISQRPLPRRLGKRSEDTGTRSLGRGSTRNKAAFISVKQKQESSLRPQLLLEGHGDASLERLAFLEHCLRSFPSAVERKDLQRLQRVPYMVAEKTDGVRYLLAVVGGSAALVGRNMATIGVSLAGGKLEGDLLLDGELVSMKRDPTSRLFVVYDALRTSRGQVASLTLRGRLEALTQDFFDKAQQGWTLVLPNHRKVPVQRKGLVPFQEGYAYSQTVAPALPYHSDGLVFTPVDEPIRYGTCPTLFKWKVLEANTVDFLIDHNGSHYTLSLVDRGREVAVAETCLAEGSIIKMIVDMDIQQGKRPIYECAWDPRSNTWQPRKARRDKAQPNSIMTLRATIKNLEEDVRLEDIFPRV</sequence>
<keyword evidence="8" id="KW-0342">GTP-binding</keyword>
<keyword evidence="6" id="KW-0547">Nucleotide-binding</keyword>
<dbReference type="EC" id="2.7.7.50" evidence="2"/>
<evidence type="ECO:0000256" key="11">
    <source>
        <dbReference type="SAM" id="MobiDB-lite"/>
    </source>
</evidence>
<dbReference type="SUPFAM" id="SSF50249">
    <property type="entry name" value="Nucleic acid-binding proteins"/>
    <property type="match status" value="1"/>
</dbReference>
<feature type="region of interest" description="Disordered" evidence="11">
    <location>
        <begin position="166"/>
        <end position="185"/>
    </location>
</feature>
<dbReference type="InterPro" id="IPR001339">
    <property type="entry name" value="mRNA_cap_enzyme_adenylation"/>
</dbReference>
<proteinExistence type="predicted"/>
<dbReference type="GO" id="GO:0006370">
    <property type="term" value="P:7-methylguanosine mRNA capping"/>
    <property type="evidence" value="ECO:0000318"/>
    <property type="project" value="GO_Central"/>
</dbReference>
<gene>
    <name evidence="14" type="ORF">KFL_007120140</name>
</gene>
<evidence type="ECO:0000256" key="2">
    <source>
        <dbReference type="ARBA" id="ARBA00012475"/>
    </source>
</evidence>
<dbReference type="GO" id="GO:0004484">
    <property type="term" value="F:mRNA guanylyltransferase activity"/>
    <property type="evidence" value="ECO:0000318"/>
    <property type="project" value="GO_Central"/>
</dbReference>
<keyword evidence="7" id="KW-0506">mRNA capping</keyword>
<dbReference type="Gene3D" id="1.10.8.60">
    <property type="match status" value="1"/>
</dbReference>
<keyword evidence="9" id="KW-0539">Nucleus</keyword>
<dbReference type="SUPFAM" id="SSF56091">
    <property type="entry name" value="DNA ligase/mRNA capping enzyme, catalytic domain"/>
    <property type="match status" value="1"/>
</dbReference>
<evidence type="ECO:0000256" key="7">
    <source>
        <dbReference type="ARBA" id="ARBA00023042"/>
    </source>
</evidence>
<dbReference type="Pfam" id="PF03919">
    <property type="entry name" value="mRNA_cap_C"/>
    <property type="match status" value="1"/>
</dbReference>
<keyword evidence="3" id="KW-0507">mRNA processing</keyword>
<evidence type="ECO:0000259" key="12">
    <source>
        <dbReference type="Pfam" id="PF01331"/>
    </source>
</evidence>
<dbReference type="GO" id="GO:0005634">
    <property type="term" value="C:nucleus"/>
    <property type="evidence" value="ECO:0007669"/>
    <property type="project" value="UniProtKB-SubCell"/>
</dbReference>